<dbReference type="PANTHER" id="PTHR45690">
    <property type="entry name" value="NACHT, LRR AND PYD DOMAINS-CONTAINING PROTEIN 12"/>
    <property type="match status" value="1"/>
</dbReference>
<keyword evidence="5" id="KW-1185">Reference proteome</keyword>
<reference evidence="4" key="2">
    <citation type="submission" date="2025-09" db="UniProtKB">
        <authorList>
            <consortium name="Ensembl"/>
        </authorList>
    </citation>
    <scope>IDENTIFICATION</scope>
</reference>
<proteinExistence type="predicted"/>
<dbReference type="Pfam" id="PF13516">
    <property type="entry name" value="LRR_6"/>
    <property type="match status" value="5"/>
</dbReference>
<organism evidence="4 5">
    <name type="scientific">Xiphophorus couchianus</name>
    <name type="common">Monterrey platyfish</name>
    <dbReference type="NCBI Taxonomy" id="32473"/>
    <lineage>
        <taxon>Eukaryota</taxon>
        <taxon>Metazoa</taxon>
        <taxon>Chordata</taxon>
        <taxon>Craniata</taxon>
        <taxon>Vertebrata</taxon>
        <taxon>Euteleostomi</taxon>
        <taxon>Actinopterygii</taxon>
        <taxon>Neopterygii</taxon>
        <taxon>Teleostei</taxon>
        <taxon>Neoteleostei</taxon>
        <taxon>Acanthomorphata</taxon>
        <taxon>Ovalentaria</taxon>
        <taxon>Atherinomorphae</taxon>
        <taxon>Cyprinodontiformes</taxon>
        <taxon>Poeciliidae</taxon>
        <taxon>Poeciliinae</taxon>
        <taxon>Xiphophorus</taxon>
    </lineage>
</organism>
<keyword evidence="3" id="KW-0677">Repeat</keyword>
<dbReference type="Gene3D" id="3.80.10.10">
    <property type="entry name" value="Ribonuclease Inhibitor"/>
    <property type="match status" value="3"/>
</dbReference>
<dbReference type="InterPro" id="IPR050637">
    <property type="entry name" value="NLRP_innate_immun_reg"/>
</dbReference>
<protein>
    <recommendedName>
        <fullName evidence="6">NACHT LRR and PYD domain-containing protein</fullName>
    </recommendedName>
</protein>
<evidence type="ECO:0000256" key="1">
    <source>
        <dbReference type="ARBA" id="ARBA00004496"/>
    </source>
</evidence>
<evidence type="ECO:0000256" key="3">
    <source>
        <dbReference type="ARBA" id="ARBA00022737"/>
    </source>
</evidence>
<evidence type="ECO:0000313" key="5">
    <source>
        <dbReference type="Proteomes" id="UP000261380"/>
    </source>
</evidence>
<name>A0A3B5L6B3_9TELE</name>
<dbReference type="GeneTree" id="ENSGT01150000286911"/>
<dbReference type="AlphaFoldDB" id="A0A3B5L6B3"/>
<sequence length="390" mass="42667">ANITYIITQLSRLIWREKLCRFFSNYRFARCELSETHCEVVASSLRANPSHLTELDLSCNKLGDYGVKLLCDGLESSNCKLEILRSVLWGCSLSEHSCALLGSALKSSQLTELDLSQNKDLGNAGANDLFGFLKSPLCKLRILKLRNCRLSEISCSSLASALKSNPSHLTELDLSDNKDLKDAGVKELCGFLQMSVCKLQTLKLKDCSLSEISCAALASALKSNPSHLRELDLSLNDCNDAGVKELCGFLLTPLCKLHTLRLGGCKLKQAEFEVVASALKSSQHLTELEISQIHIDGTSTDSGLNHVCEILESSVSKVKSLSLSEVSCSSLVSALKSNPSHLTQLDLRGNNLKDSGVKEICGFLQNPEYTNHTCTEKVKDQIGDKRLIKL</sequence>
<evidence type="ECO:0000256" key="2">
    <source>
        <dbReference type="ARBA" id="ARBA00022490"/>
    </source>
</evidence>
<dbReference type="SUPFAM" id="SSF52047">
    <property type="entry name" value="RNI-like"/>
    <property type="match status" value="1"/>
</dbReference>
<dbReference type="PANTHER" id="PTHR45690:SF19">
    <property type="entry name" value="NACHT, LRR AND PYD DOMAINS-CONTAINING PROTEIN 3"/>
    <property type="match status" value="1"/>
</dbReference>
<dbReference type="GO" id="GO:0005737">
    <property type="term" value="C:cytoplasm"/>
    <property type="evidence" value="ECO:0007669"/>
    <property type="project" value="UniProtKB-SubCell"/>
</dbReference>
<dbReference type="Ensembl" id="ENSXCOT00000003352.1">
    <property type="protein sequence ID" value="ENSXCOP00000003314.1"/>
    <property type="gene ID" value="ENSXCOG00000002612.1"/>
</dbReference>
<dbReference type="Proteomes" id="UP000261380">
    <property type="component" value="Unplaced"/>
</dbReference>
<evidence type="ECO:0008006" key="6">
    <source>
        <dbReference type="Google" id="ProtNLM"/>
    </source>
</evidence>
<reference evidence="4" key="1">
    <citation type="submission" date="2025-08" db="UniProtKB">
        <authorList>
            <consortium name="Ensembl"/>
        </authorList>
    </citation>
    <scope>IDENTIFICATION</scope>
</reference>
<keyword evidence="2" id="KW-0963">Cytoplasm</keyword>
<dbReference type="InterPro" id="IPR001611">
    <property type="entry name" value="Leu-rich_rpt"/>
</dbReference>
<dbReference type="InterPro" id="IPR032675">
    <property type="entry name" value="LRR_dom_sf"/>
</dbReference>
<evidence type="ECO:0000313" key="4">
    <source>
        <dbReference type="Ensembl" id="ENSXCOP00000003314.1"/>
    </source>
</evidence>
<accession>A0A3B5L6B3</accession>
<dbReference type="SMART" id="SM00368">
    <property type="entry name" value="LRR_RI"/>
    <property type="match status" value="10"/>
</dbReference>
<comment type="subcellular location">
    <subcellularLocation>
        <location evidence="1">Cytoplasm</location>
    </subcellularLocation>
</comment>